<dbReference type="GO" id="GO:0022900">
    <property type="term" value="P:electron transport chain"/>
    <property type="evidence" value="ECO:0007669"/>
    <property type="project" value="InterPro"/>
</dbReference>
<dbReference type="PIRSF" id="PIRSF017385">
    <property type="entry name" value="CtaF"/>
    <property type="match status" value="1"/>
</dbReference>
<feature type="transmembrane region" description="Helical" evidence="11">
    <location>
        <begin position="106"/>
        <end position="124"/>
    </location>
</feature>
<evidence type="ECO:0000313" key="13">
    <source>
        <dbReference type="Proteomes" id="UP000248783"/>
    </source>
</evidence>
<evidence type="ECO:0000313" key="12">
    <source>
        <dbReference type="EMBL" id="PZR53785.1"/>
    </source>
</evidence>
<dbReference type="InterPro" id="IPR021050">
    <property type="entry name" value="Cyt_c_oxidase_su4_actinobac"/>
</dbReference>
<comment type="catalytic activity">
    <reaction evidence="9 10">
        <text>4 Fe(II)-[cytochrome c] + O2 + 8 H(+)(in) = 4 Fe(III)-[cytochrome c] + 2 H2O + 4 H(+)(out)</text>
        <dbReference type="Rhea" id="RHEA:11436"/>
        <dbReference type="Rhea" id="RHEA-COMP:10350"/>
        <dbReference type="Rhea" id="RHEA-COMP:14399"/>
        <dbReference type="ChEBI" id="CHEBI:15377"/>
        <dbReference type="ChEBI" id="CHEBI:15378"/>
        <dbReference type="ChEBI" id="CHEBI:15379"/>
        <dbReference type="ChEBI" id="CHEBI:29033"/>
        <dbReference type="ChEBI" id="CHEBI:29034"/>
        <dbReference type="EC" id="7.1.1.9"/>
    </reaction>
</comment>
<dbReference type="GO" id="GO:0005886">
    <property type="term" value="C:plasma membrane"/>
    <property type="evidence" value="ECO:0007669"/>
    <property type="project" value="UniProtKB-SubCell"/>
</dbReference>
<gene>
    <name evidence="12" type="ORF">DNL40_06585</name>
</gene>
<comment type="function">
    <text evidence="1 10">Part of cytochrome c oxidase, its function is unknown.</text>
</comment>
<sequence>MKIEVRLFIWLTPFFLVAGVVYGVLTGWDEPVGYLGIPLVGALMAMIGAYLALTARRIDPRPEDDENGDIEQGAGDQGVFAPWSWWPLVIGAASSIVFLGLAVGWWVLYIGFIFSVIGLIGWVFEFSRGRHAH</sequence>
<dbReference type="Pfam" id="PF12270">
    <property type="entry name" value="Cyt_c_ox_IV"/>
    <property type="match status" value="1"/>
</dbReference>
<evidence type="ECO:0000256" key="10">
    <source>
        <dbReference type="PIRNR" id="PIRNR017385"/>
    </source>
</evidence>
<comment type="subunit">
    <text evidence="10">Associates with subunits I, II and III to form cytochrome c oxidase.</text>
</comment>
<dbReference type="Proteomes" id="UP000248783">
    <property type="component" value="Unassembled WGS sequence"/>
</dbReference>
<dbReference type="EMBL" id="QKWH01000003">
    <property type="protein sequence ID" value="PZR53785.1"/>
    <property type="molecule type" value="Genomic_DNA"/>
</dbReference>
<evidence type="ECO:0000256" key="2">
    <source>
        <dbReference type="ARBA" id="ARBA00004651"/>
    </source>
</evidence>
<evidence type="ECO:0000256" key="1">
    <source>
        <dbReference type="ARBA" id="ARBA00002536"/>
    </source>
</evidence>
<keyword evidence="4 10" id="KW-1003">Cell membrane</keyword>
<accession>A0A2W5X0L4</accession>
<keyword evidence="6 10" id="KW-1278">Translocase</keyword>
<keyword evidence="5 11" id="KW-0812">Transmembrane</keyword>
<evidence type="ECO:0000256" key="9">
    <source>
        <dbReference type="ARBA" id="ARBA00047816"/>
    </source>
</evidence>
<dbReference type="RefSeq" id="WP_111250452.1">
    <property type="nucleotide sequence ID" value="NZ_QKWH01000003.1"/>
</dbReference>
<dbReference type="AlphaFoldDB" id="A0A2W5X0L4"/>
<comment type="caution">
    <text evidence="12">The sequence shown here is derived from an EMBL/GenBank/DDBJ whole genome shotgun (WGS) entry which is preliminary data.</text>
</comment>
<protein>
    <recommendedName>
        <fullName evidence="10">Cytochrome c oxidase polypeptide 4</fullName>
        <ecNumber evidence="10">7.1.1.9</ecNumber>
    </recommendedName>
    <alternativeName>
        <fullName evidence="10">Cytochrome aa3 subunit 4</fullName>
    </alternativeName>
    <alternativeName>
        <fullName evidence="10">Cytochrome c oxidase polypeptide IV</fullName>
    </alternativeName>
</protein>
<evidence type="ECO:0000256" key="7">
    <source>
        <dbReference type="ARBA" id="ARBA00022989"/>
    </source>
</evidence>
<evidence type="ECO:0000256" key="5">
    <source>
        <dbReference type="ARBA" id="ARBA00022692"/>
    </source>
</evidence>
<evidence type="ECO:0000256" key="6">
    <source>
        <dbReference type="ARBA" id="ARBA00022967"/>
    </source>
</evidence>
<evidence type="ECO:0000256" key="11">
    <source>
        <dbReference type="SAM" id="Phobius"/>
    </source>
</evidence>
<dbReference type="EC" id="7.1.1.9" evidence="10"/>
<evidence type="ECO:0000256" key="4">
    <source>
        <dbReference type="ARBA" id="ARBA00022475"/>
    </source>
</evidence>
<dbReference type="GO" id="GO:0004129">
    <property type="term" value="F:cytochrome-c oxidase activity"/>
    <property type="evidence" value="ECO:0007669"/>
    <property type="project" value="UniProtKB-EC"/>
</dbReference>
<keyword evidence="8 10" id="KW-0472">Membrane</keyword>
<proteinExistence type="inferred from homology"/>
<comment type="similarity">
    <text evidence="3 10">Belongs to the cytochrome c oxidase bacterial subunit CtaF family.</text>
</comment>
<organism evidence="12 13">
    <name type="scientific">Xylanimonas oleitrophica</name>
    <dbReference type="NCBI Taxonomy" id="2607479"/>
    <lineage>
        <taxon>Bacteria</taxon>
        <taxon>Bacillati</taxon>
        <taxon>Actinomycetota</taxon>
        <taxon>Actinomycetes</taxon>
        <taxon>Micrococcales</taxon>
        <taxon>Promicromonosporaceae</taxon>
        <taxon>Xylanimonas</taxon>
    </lineage>
</organism>
<comment type="subcellular location">
    <subcellularLocation>
        <location evidence="2">Cell membrane</location>
        <topology evidence="2">Multi-pass membrane protein</topology>
    </subcellularLocation>
</comment>
<keyword evidence="13" id="KW-1185">Reference proteome</keyword>
<feature type="transmembrane region" description="Helical" evidence="11">
    <location>
        <begin position="83"/>
        <end position="100"/>
    </location>
</feature>
<keyword evidence="7 11" id="KW-1133">Transmembrane helix</keyword>
<evidence type="ECO:0000256" key="8">
    <source>
        <dbReference type="ARBA" id="ARBA00023136"/>
    </source>
</evidence>
<feature type="transmembrane region" description="Helical" evidence="11">
    <location>
        <begin position="31"/>
        <end position="53"/>
    </location>
</feature>
<reference evidence="12 13" key="1">
    <citation type="submission" date="2018-06" db="EMBL/GenBank/DDBJ databases">
        <title>Whole genome sequencing of a novel hydrocarbon degrading bacterial strain, PW21 isolated from oil contaminated produced water sample.</title>
        <authorList>
            <person name="Nagkirti P."/>
            <person name="Shaikh A."/>
            <person name="Gowdaman V."/>
            <person name="Engineer A.E."/>
            <person name="Dagar S."/>
            <person name="Dhakephalkar P.K."/>
        </authorList>
    </citation>
    <scope>NUCLEOTIDE SEQUENCE [LARGE SCALE GENOMIC DNA]</scope>
    <source>
        <strain evidence="12 13">PW21</strain>
    </source>
</reference>
<evidence type="ECO:0000256" key="3">
    <source>
        <dbReference type="ARBA" id="ARBA00006870"/>
    </source>
</evidence>
<name>A0A2W5X0L4_9MICO</name>
<feature type="transmembrane region" description="Helical" evidence="11">
    <location>
        <begin position="7"/>
        <end position="25"/>
    </location>
</feature>